<keyword evidence="8" id="KW-0406">Ion transport</keyword>
<protein>
    <recommendedName>
        <fullName evidence="14">Magnesium and cobalt transport protein CorA</fullName>
    </recommendedName>
</protein>
<dbReference type="SUPFAM" id="SSF144083">
    <property type="entry name" value="Magnesium transport protein CorA, transmembrane region"/>
    <property type="match status" value="1"/>
</dbReference>
<feature type="transmembrane region" description="Helical" evidence="12">
    <location>
        <begin position="47"/>
        <end position="64"/>
    </location>
</feature>
<evidence type="ECO:0000256" key="7">
    <source>
        <dbReference type="ARBA" id="ARBA00022989"/>
    </source>
</evidence>
<proteinExistence type="inferred from homology"/>
<evidence type="ECO:0000256" key="12">
    <source>
        <dbReference type="SAM" id="Phobius"/>
    </source>
</evidence>
<organism evidence="13">
    <name type="scientific">Geobacter metallireducens</name>
    <dbReference type="NCBI Taxonomy" id="28232"/>
    <lineage>
        <taxon>Bacteria</taxon>
        <taxon>Pseudomonadati</taxon>
        <taxon>Thermodesulfobacteriota</taxon>
        <taxon>Desulfuromonadia</taxon>
        <taxon>Geobacterales</taxon>
        <taxon>Geobacteraceae</taxon>
        <taxon>Geobacter</taxon>
    </lineage>
</organism>
<dbReference type="InterPro" id="IPR045863">
    <property type="entry name" value="CorA_TM1_TM2"/>
</dbReference>
<evidence type="ECO:0000256" key="10">
    <source>
        <dbReference type="ARBA" id="ARBA00034269"/>
    </source>
</evidence>
<dbReference type="GO" id="GO:0050897">
    <property type="term" value="F:cobalt ion binding"/>
    <property type="evidence" value="ECO:0007669"/>
    <property type="project" value="TreeGrafter"/>
</dbReference>
<evidence type="ECO:0000256" key="11">
    <source>
        <dbReference type="ARBA" id="ARBA00045497"/>
    </source>
</evidence>
<evidence type="ECO:0000313" key="13">
    <source>
        <dbReference type="EMBL" id="HEN43074.1"/>
    </source>
</evidence>
<dbReference type="InterPro" id="IPR002523">
    <property type="entry name" value="MgTranspt_CorA/ZnTranspt_ZntB"/>
</dbReference>
<keyword evidence="5 12" id="KW-0812">Transmembrane</keyword>
<evidence type="ECO:0000256" key="9">
    <source>
        <dbReference type="ARBA" id="ARBA00023136"/>
    </source>
</evidence>
<keyword evidence="6" id="KW-0460">Magnesium</keyword>
<dbReference type="Pfam" id="PF01544">
    <property type="entry name" value="CorA"/>
    <property type="match status" value="1"/>
</dbReference>
<dbReference type="PANTHER" id="PTHR46494">
    <property type="entry name" value="CORA FAMILY METAL ION TRANSPORTER (EUROFUNG)"/>
    <property type="match status" value="1"/>
</dbReference>
<comment type="similarity">
    <text evidence="2">Belongs to the CorA metal ion transporter (MIT) (TC 1.A.35) family.</text>
</comment>
<evidence type="ECO:0000256" key="3">
    <source>
        <dbReference type="ARBA" id="ARBA00022448"/>
    </source>
</evidence>
<evidence type="ECO:0000256" key="6">
    <source>
        <dbReference type="ARBA" id="ARBA00022842"/>
    </source>
</evidence>
<keyword evidence="3" id="KW-0813">Transport</keyword>
<dbReference type="GO" id="GO:0000287">
    <property type="term" value="F:magnesium ion binding"/>
    <property type="evidence" value="ECO:0007669"/>
    <property type="project" value="TreeGrafter"/>
</dbReference>
<accession>A0A831XF71</accession>
<dbReference type="AlphaFoldDB" id="A0A831XF71"/>
<comment type="caution">
    <text evidence="13">The sequence shown here is derived from an EMBL/GenBank/DDBJ whole genome shotgun (WGS) entry which is preliminary data.</text>
</comment>
<gene>
    <name evidence="13" type="ORF">ENQ87_12035</name>
</gene>
<dbReference type="GO" id="GO:0015087">
    <property type="term" value="F:cobalt ion transmembrane transporter activity"/>
    <property type="evidence" value="ECO:0007669"/>
    <property type="project" value="TreeGrafter"/>
</dbReference>
<evidence type="ECO:0008006" key="14">
    <source>
        <dbReference type="Google" id="ProtNLM"/>
    </source>
</evidence>
<dbReference type="PANTHER" id="PTHR46494:SF1">
    <property type="entry name" value="CORA FAMILY METAL ION TRANSPORTER (EUROFUNG)"/>
    <property type="match status" value="1"/>
</dbReference>
<dbReference type="GO" id="GO:0005886">
    <property type="term" value="C:plasma membrane"/>
    <property type="evidence" value="ECO:0007669"/>
    <property type="project" value="UniProtKB-SubCell"/>
</dbReference>
<keyword evidence="4" id="KW-1003">Cell membrane</keyword>
<evidence type="ECO:0000256" key="4">
    <source>
        <dbReference type="ARBA" id="ARBA00022475"/>
    </source>
</evidence>
<dbReference type="EMBL" id="DSOV01000053">
    <property type="protein sequence ID" value="HEN43074.1"/>
    <property type="molecule type" value="Genomic_DNA"/>
</dbReference>
<reference evidence="13" key="1">
    <citation type="journal article" date="2020" name="mSystems">
        <title>Genome- and Community-Level Interaction Insights into Carbon Utilization and Element Cycling Functions of Hydrothermarchaeota in Hydrothermal Sediment.</title>
        <authorList>
            <person name="Zhou Z."/>
            <person name="Liu Y."/>
            <person name="Xu W."/>
            <person name="Pan J."/>
            <person name="Luo Z.H."/>
            <person name="Li M."/>
        </authorList>
    </citation>
    <scope>NUCLEOTIDE SEQUENCE [LARGE SCALE GENOMIC DNA]</scope>
    <source>
        <strain evidence="13">SpSt-349</strain>
    </source>
</reference>
<feature type="transmembrane region" description="Helical" evidence="12">
    <location>
        <begin position="12"/>
        <end position="35"/>
    </location>
</feature>
<comment type="function">
    <text evidence="11">Mediates influx of magnesium ions. Alternates between open and closed states. Activated by low cytoplasmic Mg(2+) levels. Inactive when cytoplasmic Mg(2+) levels are high.</text>
</comment>
<sequence>MASTIGNRTNEVMKVLTIIATIFMPLTFIVGLYGMNFRYMPELQWRWGYPAVLLLMLVVARGMLKFFKSKQWI</sequence>
<dbReference type="FunFam" id="1.20.58.340:FF:000004">
    <property type="entry name" value="Magnesium transport protein CorA"/>
    <property type="match status" value="1"/>
</dbReference>
<evidence type="ECO:0000256" key="5">
    <source>
        <dbReference type="ARBA" id="ARBA00022692"/>
    </source>
</evidence>
<evidence type="ECO:0000256" key="1">
    <source>
        <dbReference type="ARBA" id="ARBA00004651"/>
    </source>
</evidence>
<comment type="subcellular location">
    <subcellularLocation>
        <location evidence="1">Cell membrane</location>
        <topology evidence="1">Multi-pass membrane protein</topology>
    </subcellularLocation>
</comment>
<keyword evidence="7 12" id="KW-1133">Transmembrane helix</keyword>
<comment type="catalytic activity">
    <reaction evidence="10">
        <text>Mg(2+)(in) = Mg(2+)(out)</text>
        <dbReference type="Rhea" id="RHEA:29827"/>
        <dbReference type="ChEBI" id="CHEBI:18420"/>
    </reaction>
</comment>
<keyword evidence="9 12" id="KW-0472">Membrane</keyword>
<evidence type="ECO:0000256" key="2">
    <source>
        <dbReference type="ARBA" id="ARBA00009765"/>
    </source>
</evidence>
<evidence type="ECO:0000256" key="8">
    <source>
        <dbReference type="ARBA" id="ARBA00023065"/>
    </source>
</evidence>
<dbReference type="Gene3D" id="1.20.58.340">
    <property type="entry name" value="Magnesium transport protein CorA, transmembrane region"/>
    <property type="match status" value="1"/>
</dbReference>
<name>A0A831XF71_GEOME</name>
<dbReference type="GO" id="GO:0015095">
    <property type="term" value="F:magnesium ion transmembrane transporter activity"/>
    <property type="evidence" value="ECO:0007669"/>
    <property type="project" value="TreeGrafter"/>
</dbReference>